<dbReference type="PANTHER" id="PTHR35490">
    <property type="entry name" value="BACTERIOPHAGE N4 ADSORPTION B PROTEIN"/>
    <property type="match status" value="1"/>
</dbReference>
<feature type="transmembrane region" description="Helical" evidence="2">
    <location>
        <begin position="316"/>
        <end position="337"/>
    </location>
</feature>
<keyword evidence="2" id="KW-0472">Membrane</keyword>
<keyword evidence="2" id="KW-0812">Transmembrane</keyword>
<evidence type="ECO:0000313" key="4">
    <source>
        <dbReference type="Proteomes" id="UP001417504"/>
    </source>
</evidence>
<evidence type="ECO:0000313" key="3">
    <source>
        <dbReference type="EMBL" id="KAK9137098.1"/>
    </source>
</evidence>
<sequence length="356" mass="39282">MPTFTAVALDTLLKGPIPERPKSSPPMSITTAEANNRLQWPSLYATPETAPLPDSPSPFSTSPSPYIVNHKRRRGPRLCRRGDGDGERAVGEANGGGGFSFVGSVAGGGGGSDCDDFFDPNETMSSAGSVVGGFDSAFKACSNPPPVPEFFDASEELQSEGSPRYSLRNMDTELHGIQLNLLMETEKRKQAEETLDSMRRTWRKFTERLSLVESSSVVTEAIVAEDEKLACNFVEELCRHIHVVRVVSDSISRELAKVEAEIEMESQIEAKNFEIARLCDRVRYYEAVNHEMSQRNQVTIELARHRRQRKKRRQRVIWGSIGAAVALGSAAVAWSFLPSHASSSTYSLDRDTSPKQ</sequence>
<organism evidence="3 4">
    <name type="scientific">Stephania japonica</name>
    <dbReference type="NCBI Taxonomy" id="461633"/>
    <lineage>
        <taxon>Eukaryota</taxon>
        <taxon>Viridiplantae</taxon>
        <taxon>Streptophyta</taxon>
        <taxon>Embryophyta</taxon>
        <taxon>Tracheophyta</taxon>
        <taxon>Spermatophyta</taxon>
        <taxon>Magnoliopsida</taxon>
        <taxon>Ranunculales</taxon>
        <taxon>Menispermaceae</taxon>
        <taxon>Menispermoideae</taxon>
        <taxon>Cissampelideae</taxon>
        <taxon>Stephania</taxon>
    </lineage>
</organism>
<name>A0AAP0JN48_9MAGN</name>
<feature type="compositionally biased region" description="Basic and acidic residues" evidence="1">
    <location>
        <begin position="80"/>
        <end position="90"/>
    </location>
</feature>
<proteinExistence type="predicted"/>
<dbReference type="Proteomes" id="UP001417504">
    <property type="component" value="Unassembled WGS sequence"/>
</dbReference>
<comment type="caution">
    <text evidence="3">The sequence shown here is derived from an EMBL/GenBank/DDBJ whole genome shotgun (WGS) entry which is preliminary data.</text>
</comment>
<dbReference type="PANTHER" id="PTHR35490:SF2">
    <property type="entry name" value="BACTERIOPHAGE N4 ADSORPTION B PROTEIN"/>
    <property type="match status" value="1"/>
</dbReference>
<dbReference type="AlphaFoldDB" id="A0AAP0JN48"/>
<evidence type="ECO:0000256" key="1">
    <source>
        <dbReference type="SAM" id="MobiDB-lite"/>
    </source>
</evidence>
<protein>
    <submittedName>
        <fullName evidence="3">Uncharacterized protein</fullName>
    </submittedName>
</protein>
<evidence type="ECO:0000256" key="2">
    <source>
        <dbReference type="SAM" id="Phobius"/>
    </source>
</evidence>
<feature type="region of interest" description="Disordered" evidence="1">
    <location>
        <begin position="44"/>
        <end position="92"/>
    </location>
</feature>
<keyword evidence="2" id="KW-1133">Transmembrane helix</keyword>
<reference evidence="3 4" key="1">
    <citation type="submission" date="2024-01" db="EMBL/GenBank/DDBJ databases">
        <title>Genome assemblies of Stephania.</title>
        <authorList>
            <person name="Yang L."/>
        </authorList>
    </citation>
    <scope>NUCLEOTIDE SEQUENCE [LARGE SCALE GENOMIC DNA]</scope>
    <source>
        <strain evidence="3">QJT</strain>
        <tissue evidence="3">Leaf</tissue>
    </source>
</reference>
<feature type="compositionally biased region" description="Basic residues" evidence="1">
    <location>
        <begin position="69"/>
        <end position="79"/>
    </location>
</feature>
<dbReference type="EMBL" id="JBBNAE010000003">
    <property type="protein sequence ID" value="KAK9137098.1"/>
    <property type="molecule type" value="Genomic_DNA"/>
</dbReference>
<gene>
    <name evidence="3" type="ORF">Sjap_007692</name>
</gene>
<keyword evidence="4" id="KW-1185">Reference proteome</keyword>
<accession>A0AAP0JN48</accession>